<dbReference type="AlphaFoldDB" id="A0A1Q3BW19"/>
<sequence>LQMKEGMSIKEHIDNFNKVIHDLKNTNIKIDDEDQALILLCSLPSSYDHFVDTMLYGRDSIDVNDVKDVLQSRELKKYVSKNMAENQAESLVARGVVHESLDEADTDLVLSVSINNTSSWILDSRCSFYMTPNRDWFTTYDVKEGKVLTLEAWHVLGLKKNPISLGVLDSHGCKFTGENEIIKVLRGALVIMKGKKIDGLYQLQGNIVLGTAAVASSSGDKDADTTRLWHMRLGHMSERGLQILSKKGLLAGVKSGKLDFCEHCV</sequence>
<reference evidence="4" key="1">
    <citation type="submission" date="2016-04" db="EMBL/GenBank/DDBJ databases">
        <title>Cephalotus genome sequencing.</title>
        <authorList>
            <person name="Fukushima K."/>
            <person name="Hasebe M."/>
            <person name="Fang X."/>
        </authorList>
    </citation>
    <scope>NUCLEOTIDE SEQUENCE [LARGE SCALE GENOMIC DNA]</scope>
    <source>
        <strain evidence="4">cv. St1</strain>
    </source>
</reference>
<name>A0A1Q3BW19_CEPFO</name>
<evidence type="ECO:0000313" key="4">
    <source>
        <dbReference type="Proteomes" id="UP000187406"/>
    </source>
</evidence>
<feature type="domain" description="GAG-pre-integrase" evidence="1">
    <location>
        <begin position="199"/>
        <end position="265"/>
    </location>
</feature>
<organism evidence="3 4">
    <name type="scientific">Cephalotus follicularis</name>
    <name type="common">Albany pitcher plant</name>
    <dbReference type="NCBI Taxonomy" id="3775"/>
    <lineage>
        <taxon>Eukaryota</taxon>
        <taxon>Viridiplantae</taxon>
        <taxon>Streptophyta</taxon>
        <taxon>Embryophyta</taxon>
        <taxon>Tracheophyta</taxon>
        <taxon>Spermatophyta</taxon>
        <taxon>Magnoliopsida</taxon>
        <taxon>eudicotyledons</taxon>
        <taxon>Gunneridae</taxon>
        <taxon>Pentapetalae</taxon>
        <taxon>rosids</taxon>
        <taxon>fabids</taxon>
        <taxon>Oxalidales</taxon>
        <taxon>Cephalotaceae</taxon>
        <taxon>Cephalotus</taxon>
    </lineage>
</organism>
<dbReference type="OrthoDB" id="8042871at2759"/>
<dbReference type="EMBL" id="BDDD01000975">
    <property type="protein sequence ID" value="GAV72214.1"/>
    <property type="molecule type" value="Genomic_DNA"/>
</dbReference>
<dbReference type="Proteomes" id="UP000187406">
    <property type="component" value="Unassembled WGS sequence"/>
</dbReference>
<keyword evidence="4" id="KW-1185">Reference proteome</keyword>
<dbReference type="InterPro" id="IPR054722">
    <property type="entry name" value="PolX-like_BBD"/>
</dbReference>
<accession>A0A1Q3BW19</accession>
<protein>
    <submittedName>
        <fullName evidence="3">Gag_pre-integrs domain-containing protein/UBN2_2 domain-containing protein</fullName>
    </submittedName>
</protein>
<dbReference type="Pfam" id="PF14223">
    <property type="entry name" value="Retrotran_gag_2"/>
    <property type="match status" value="1"/>
</dbReference>
<feature type="non-terminal residue" evidence="3">
    <location>
        <position position="265"/>
    </location>
</feature>
<feature type="non-terminal residue" evidence="3">
    <location>
        <position position="1"/>
    </location>
</feature>
<dbReference type="Pfam" id="PF13976">
    <property type="entry name" value="gag_pre-integrs"/>
    <property type="match status" value="1"/>
</dbReference>
<dbReference type="InterPro" id="IPR025724">
    <property type="entry name" value="GAG-pre-integrase_dom"/>
</dbReference>
<evidence type="ECO:0000259" key="1">
    <source>
        <dbReference type="Pfam" id="PF13976"/>
    </source>
</evidence>
<dbReference type="Pfam" id="PF22936">
    <property type="entry name" value="Pol_BBD"/>
    <property type="match status" value="1"/>
</dbReference>
<proteinExistence type="predicted"/>
<gene>
    <name evidence="3" type="ORF">CFOL_v3_15703</name>
</gene>
<evidence type="ECO:0000259" key="2">
    <source>
        <dbReference type="Pfam" id="PF22936"/>
    </source>
</evidence>
<comment type="caution">
    <text evidence="3">The sequence shown here is derived from an EMBL/GenBank/DDBJ whole genome shotgun (WGS) entry which is preliminary data.</text>
</comment>
<evidence type="ECO:0000313" key="3">
    <source>
        <dbReference type="EMBL" id="GAV72214.1"/>
    </source>
</evidence>
<dbReference type="InParanoid" id="A0A1Q3BW19"/>
<feature type="domain" description="Retrovirus-related Pol polyprotein from transposon TNT 1-94-like beta-barrel" evidence="2">
    <location>
        <begin position="120"/>
        <end position="147"/>
    </location>
</feature>